<protein>
    <submittedName>
        <fullName evidence="6">LysR family transcriptional regulator</fullName>
    </submittedName>
</protein>
<comment type="caution">
    <text evidence="6">The sequence shown here is derived from an EMBL/GenBank/DDBJ whole genome shotgun (WGS) entry which is preliminary data.</text>
</comment>
<dbReference type="InterPro" id="IPR036390">
    <property type="entry name" value="WH_DNA-bd_sf"/>
</dbReference>
<evidence type="ECO:0000256" key="4">
    <source>
        <dbReference type="ARBA" id="ARBA00023163"/>
    </source>
</evidence>
<dbReference type="CDD" id="cd08414">
    <property type="entry name" value="PBP2_LTTR_aromatics_like"/>
    <property type="match status" value="1"/>
</dbReference>
<evidence type="ECO:0000313" key="6">
    <source>
        <dbReference type="EMBL" id="NYT35861.1"/>
    </source>
</evidence>
<dbReference type="GO" id="GO:0032993">
    <property type="term" value="C:protein-DNA complex"/>
    <property type="evidence" value="ECO:0007669"/>
    <property type="project" value="TreeGrafter"/>
</dbReference>
<gene>
    <name evidence="6" type="ORF">H0A68_03180</name>
</gene>
<feature type="domain" description="HTH lysR-type" evidence="5">
    <location>
        <begin position="1"/>
        <end position="60"/>
    </location>
</feature>
<accession>A0A853FBD9</accession>
<comment type="similarity">
    <text evidence="1">Belongs to the LysR transcriptional regulatory family.</text>
</comment>
<name>A0A853FBD9_9BURK</name>
<dbReference type="SUPFAM" id="SSF46785">
    <property type="entry name" value="Winged helix' DNA-binding domain"/>
    <property type="match status" value="1"/>
</dbReference>
<dbReference type="RefSeq" id="WP_129967802.1">
    <property type="nucleotide sequence ID" value="NZ_JACCEW010000001.1"/>
</dbReference>
<dbReference type="InterPro" id="IPR005119">
    <property type="entry name" value="LysR_subst-bd"/>
</dbReference>
<proteinExistence type="inferred from homology"/>
<dbReference type="Proteomes" id="UP000580517">
    <property type="component" value="Unassembled WGS sequence"/>
</dbReference>
<dbReference type="Gene3D" id="1.10.10.10">
    <property type="entry name" value="Winged helix-like DNA-binding domain superfamily/Winged helix DNA-binding domain"/>
    <property type="match status" value="1"/>
</dbReference>
<dbReference type="PROSITE" id="PS50931">
    <property type="entry name" value="HTH_LYSR"/>
    <property type="match status" value="1"/>
</dbReference>
<evidence type="ECO:0000256" key="3">
    <source>
        <dbReference type="ARBA" id="ARBA00023125"/>
    </source>
</evidence>
<dbReference type="AlphaFoldDB" id="A0A853FBD9"/>
<reference evidence="6 7" key="1">
    <citation type="submission" date="2020-07" db="EMBL/GenBank/DDBJ databases">
        <title>Taxonomic revisions and descriptions of new bacterial species based on genomic comparisons in the high-G+C-content subgroup of the family Alcaligenaceae.</title>
        <authorList>
            <person name="Szabo A."/>
            <person name="Felfoldi T."/>
        </authorList>
    </citation>
    <scope>NUCLEOTIDE SEQUENCE [LARGE SCALE GENOMIC DNA]</scope>
    <source>
        <strain evidence="6 7">DSM 25264</strain>
    </source>
</reference>
<organism evidence="6 7">
    <name type="scientific">Allopusillimonas soli</name>
    <dbReference type="NCBI Taxonomy" id="659016"/>
    <lineage>
        <taxon>Bacteria</taxon>
        <taxon>Pseudomonadati</taxon>
        <taxon>Pseudomonadota</taxon>
        <taxon>Betaproteobacteria</taxon>
        <taxon>Burkholderiales</taxon>
        <taxon>Alcaligenaceae</taxon>
        <taxon>Allopusillimonas</taxon>
    </lineage>
</organism>
<dbReference type="Gene3D" id="3.40.190.10">
    <property type="entry name" value="Periplasmic binding protein-like II"/>
    <property type="match status" value="2"/>
</dbReference>
<dbReference type="InterPro" id="IPR000847">
    <property type="entry name" value="LysR_HTH_N"/>
</dbReference>
<dbReference type="Pfam" id="PF03466">
    <property type="entry name" value="LysR_substrate"/>
    <property type="match status" value="1"/>
</dbReference>
<dbReference type="PRINTS" id="PR00039">
    <property type="entry name" value="HTHLYSR"/>
</dbReference>
<dbReference type="FunFam" id="1.10.10.10:FF:000001">
    <property type="entry name" value="LysR family transcriptional regulator"/>
    <property type="match status" value="1"/>
</dbReference>
<keyword evidence="3" id="KW-0238">DNA-binding</keyword>
<evidence type="ECO:0000259" key="5">
    <source>
        <dbReference type="PROSITE" id="PS50931"/>
    </source>
</evidence>
<evidence type="ECO:0000256" key="2">
    <source>
        <dbReference type="ARBA" id="ARBA00023015"/>
    </source>
</evidence>
<keyword evidence="2" id="KW-0805">Transcription regulation</keyword>
<dbReference type="OrthoDB" id="9157176at2"/>
<dbReference type="InterPro" id="IPR036388">
    <property type="entry name" value="WH-like_DNA-bd_sf"/>
</dbReference>
<dbReference type="Pfam" id="PF00126">
    <property type="entry name" value="HTH_1"/>
    <property type="match status" value="1"/>
</dbReference>
<evidence type="ECO:0000256" key="1">
    <source>
        <dbReference type="ARBA" id="ARBA00009437"/>
    </source>
</evidence>
<sequence length="300" mass="33455">MPLQSRALRAFMVVAEELHFGNAARRLNISQPPLSQLIRRFEAELGVTLFVRSTRSVHMTPAGELLHQWARQQAADETGLVRHLQQVSTGDTGTINLGFSSSVAYRLLPRLLGAIHAQRPGLDIILHEGHSLRLIDNILDSRLDIALLRRPAATSFDGLLFSLVETEPFLVALPAGHPLAQSQRISVRRLHQQPFIDFEGSTAMYFRERTRSLFAQYQVRPNIVTESAMPTVLALVQAGMGLALVPACAHVLYSGEIEYRPLAETNPLCSVEMYSVRKDHEPSAAVRVLEETLHHINRPD</sequence>
<evidence type="ECO:0000313" key="7">
    <source>
        <dbReference type="Proteomes" id="UP000580517"/>
    </source>
</evidence>
<dbReference type="GO" id="GO:0003677">
    <property type="term" value="F:DNA binding"/>
    <property type="evidence" value="ECO:0007669"/>
    <property type="project" value="UniProtKB-KW"/>
</dbReference>
<dbReference type="EMBL" id="JACCEW010000001">
    <property type="protein sequence ID" value="NYT35861.1"/>
    <property type="molecule type" value="Genomic_DNA"/>
</dbReference>
<dbReference type="PANTHER" id="PTHR30346">
    <property type="entry name" value="TRANSCRIPTIONAL DUAL REGULATOR HCAR-RELATED"/>
    <property type="match status" value="1"/>
</dbReference>
<keyword evidence="7" id="KW-1185">Reference proteome</keyword>
<dbReference type="GO" id="GO:0003700">
    <property type="term" value="F:DNA-binding transcription factor activity"/>
    <property type="evidence" value="ECO:0007669"/>
    <property type="project" value="InterPro"/>
</dbReference>
<keyword evidence="4" id="KW-0804">Transcription</keyword>
<dbReference type="SUPFAM" id="SSF53850">
    <property type="entry name" value="Periplasmic binding protein-like II"/>
    <property type="match status" value="1"/>
</dbReference>
<dbReference type="PANTHER" id="PTHR30346:SF0">
    <property type="entry name" value="HCA OPERON TRANSCRIPTIONAL ACTIVATOR HCAR"/>
    <property type="match status" value="1"/>
</dbReference>